<evidence type="ECO:0000313" key="4">
    <source>
        <dbReference type="Proteomes" id="UP000054481"/>
    </source>
</evidence>
<dbReference type="EMBL" id="KQ030508">
    <property type="protein sequence ID" value="KJZ77143.1"/>
    <property type="molecule type" value="Genomic_DNA"/>
</dbReference>
<dbReference type="InterPro" id="IPR016181">
    <property type="entry name" value="Acyl_CoA_acyltransferase"/>
</dbReference>
<keyword evidence="4" id="KW-1185">Reference proteome</keyword>
<evidence type="ECO:0000256" key="1">
    <source>
        <dbReference type="ARBA" id="ARBA00009893"/>
    </source>
</evidence>
<proteinExistence type="inferred from homology"/>
<dbReference type="GO" id="GO:0016410">
    <property type="term" value="F:N-acyltransferase activity"/>
    <property type="evidence" value="ECO:0007669"/>
    <property type="project" value="TreeGrafter"/>
</dbReference>
<dbReference type="PANTHER" id="PTHR31438:SF1">
    <property type="entry name" value="LYSINE N-ACYLTRANSFERASE C17G9.06C-RELATED"/>
    <property type="match status" value="1"/>
</dbReference>
<organism evidence="3 4">
    <name type="scientific">Hirsutella minnesotensis 3608</name>
    <dbReference type="NCBI Taxonomy" id="1043627"/>
    <lineage>
        <taxon>Eukaryota</taxon>
        <taxon>Fungi</taxon>
        <taxon>Dikarya</taxon>
        <taxon>Ascomycota</taxon>
        <taxon>Pezizomycotina</taxon>
        <taxon>Sordariomycetes</taxon>
        <taxon>Hypocreomycetidae</taxon>
        <taxon>Hypocreales</taxon>
        <taxon>Ophiocordycipitaceae</taxon>
        <taxon>Hirsutella</taxon>
    </lineage>
</organism>
<gene>
    <name evidence="3" type="ORF">HIM_03464</name>
</gene>
<dbReference type="SUPFAM" id="SSF55729">
    <property type="entry name" value="Acyl-CoA N-acyltransferases (Nat)"/>
    <property type="match status" value="1"/>
</dbReference>
<reference evidence="3 4" key="1">
    <citation type="journal article" date="2014" name="Genome Biol. Evol.">
        <title>Comparative genomics and transcriptomics analyses reveal divergent lifestyle features of nematode endoparasitic fungus Hirsutella minnesotensis.</title>
        <authorList>
            <person name="Lai Y."/>
            <person name="Liu K."/>
            <person name="Zhang X."/>
            <person name="Zhang X."/>
            <person name="Li K."/>
            <person name="Wang N."/>
            <person name="Shu C."/>
            <person name="Wu Y."/>
            <person name="Wang C."/>
            <person name="Bushley K.E."/>
            <person name="Xiang M."/>
            <person name="Liu X."/>
        </authorList>
    </citation>
    <scope>NUCLEOTIDE SEQUENCE [LARGE SCALE GENOMIC DNA]</scope>
    <source>
        <strain evidence="3 4">3608</strain>
    </source>
</reference>
<evidence type="ECO:0000256" key="2">
    <source>
        <dbReference type="SAM" id="MobiDB-lite"/>
    </source>
</evidence>
<evidence type="ECO:0008006" key="5">
    <source>
        <dbReference type="Google" id="ProtNLM"/>
    </source>
</evidence>
<feature type="region of interest" description="Disordered" evidence="2">
    <location>
        <begin position="52"/>
        <end position="77"/>
    </location>
</feature>
<dbReference type="Proteomes" id="UP000054481">
    <property type="component" value="Unassembled WGS sequence"/>
</dbReference>
<accession>A0A0F7ZVS9</accession>
<comment type="similarity">
    <text evidence="1">Belongs to the lysine N-acyltransferase MbtK family.</text>
</comment>
<sequence>MAPQVTRLPDGQAYSVSPVFAGVGFRCQGHDAHPHRYHVVWTVVLHTDEAAGGVQKHRHDDGSQNQSRNAPRTRLGHFNRPTLTGDSLFISAIASPPTSELRPAVSPTRQMAMILWITLYWYFHQPEPVAGGIATGFALSAATPPDARPVADWRVRVRPDGALRGRNLLSKLERMGLLASDNSVVDDEHREGDGDDDGEREDRGAMFPPLPLHPRNPFFSTPHVPTYYPPAPLQYVLTDGVRHPLRPRPPRMGEVFYSRFVPSVGQYLSFRVASSSPQPVPYRGPVGPSPPAASDAAALSDGDLLAKWHADPRVARCWGTFEPASLGRALRARHSFPVIGMWDGVPFGYFELYWVREDLLGRHLGGSDVGDWDRGVHIMIGENWSRGRVAAWLQSLVHWCFTADLRTMSVCLEPRVDNQRMLQHLDRLGFAKEKQVALPRKQSWFVRMRRECWDGPAL</sequence>
<protein>
    <recommendedName>
        <fullName evidence="5">Acyltransferase MbtK/IucB-like conserved domain-containing protein</fullName>
    </recommendedName>
</protein>
<dbReference type="Pfam" id="PF13523">
    <property type="entry name" value="Acetyltransf_8"/>
    <property type="match status" value="1"/>
</dbReference>
<dbReference type="OrthoDB" id="448427at2759"/>
<evidence type="ECO:0000313" key="3">
    <source>
        <dbReference type="EMBL" id="KJZ77143.1"/>
    </source>
</evidence>
<name>A0A0F7ZVS9_9HYPO</name>
<dbReference type="PANTHER" id="PTHR31438">
    <property type="entry name" value="LYSINE N-ACYLTRANSFERASE C17G9.06C-RELATED"/>
    <property type="match status" value="1"/>
</dbReference>
<dbReference type="Gene3D" id="3.40.630.30">
    <property type="match status" value="1"/>
</dbReference>
<dbReference type="AlphaFoldDB" id="A0A0F7ZVS9"/>
<feature type="region of interest" description="Disordered" evidence="2">
    <location>
        <begin position="182"/>
        <end position="208"/>
    </location>
</feature>